<reference evidence="2" key="1">
    <citation type="submission" date="2021-04" db="EMBL/GenBank/DDBJ databases">
        <title>Genome seq and assembly of Streptomyces sp. RG38.</title>
        <authorList>
            <person name="Chhetri G."/>
        </authorList>
    </citation>
    <scope>NUCLEOTIDE SEQUENCE</scope>
    <source>
        <strain evidence="2">RG38</strain>
    </source>
</reference>
<evidence type="ECO:0000313" key="2">
    <source>
        <dbReference type="EMBL" id="MBQ0829319.1"/>
    </source>
</evidence>
<feature type="domain" description="DUF397" evidence="1">
    <location>
        <begin position="10"/>
        <end position="57"/>
    </location>
</feature>
<gene>
    <name evidence="2" type="ORF">J5Y05_22905</name>
</gene>
<comment type="caution">
    <text evidence="2">The sequence shown here is derived from an EMBL/GenBank/DDBJ whole genome shotgun (WGS) entry which is preliminary data.</text>
</comment>
<dbReference type="InterPro" id="IPR007278">
    <property type="entry name" value="DUF397"/>
</dbReference>
<sequence length="59" mass="6487">MTDTAGPFGRSSYSAQMGECVEVAHTPSGRRVVRDSKRENGPALSVSRDGWRAFLRQFA</sequence>
<keyword evidence="3" id="KW-1185">Reference proteome</keyword>
<evidence type="ECO:0000259" key="1">
    <source>
        <dbReference type="Pfam" id="PF04149"/>
    </source>
</evidence>
<evidence type="ECO:0000313" key="3">
    <source>
        <dbReference type="Proteomes" id="UP000677875"/>
    </source>
</evidence>
<dbReference type="Pfam" id="PF04149">
    <property type="entry name" value="DUF397"/>
    <property type="match status" value="1"/>
</dbReference>
<name>A0A940XR89_9ACTN</name>
<organism evidence="2 3">
    <name type="scientific">Streptomyces tagetis</name>
    <dbReference type="NCBI Taxonomy" id="2820809"/>
    <lineage>
        <taxon>Bacteria</taxon>
        <taxon>Bacillati</taxon>
        <taxon>Actinomycetota</taxon>
        <taxon>Actinomycetes</taxon>
        <taxon>Kitasatosporales</taxon>
        <taxon>Streptomycetaceae</taxon>
        <taxon>Streptomyces</taxon>
    </lineage>
</organism>
<accession>A0A940XR89</accession>
<dbReference type="EMBL" id="JAGPNL010000007">
    <property type="protein sequence ID" value="MBQ0829319.1"/>
    <property type="molecule type" value="Genomic_DNA"/>
</dbReference>
<protein>
    <submittedName>
        <fullName evidence="2">DUF397 domain-containing protein</fullName>
    </submittedName>
</protein>
<dbReference type="AlphaFoldDB" id="A0A940XR89"/>
<dbReference type="Proteomes" id="UP000677875">
    <property type="component" value="Unassembled WGS sequence"/>
</dbReference>
<proteinExistence type="predicted"/>